<evidence type="ECO:0000256" key="16">
    <source>
        <dbReference type="ARBA" id="ARBA00047594"/>
    </source>
</evidence>
<dbReference type="EMBL" id="DWVZ01000225">
    <property type="protein sequence ID" value="HJC64994.1"/>
    <property type="molecule type" value="Genomic_DNA"/>
</dbReference>
<evidence type="ECO:0000256" key="17">
    <source>
        <dbReference type="HAMAP-Rule" id="MF_01006"/>
    </source>
</evidence>
<evidence type="ECO:0000256" key="11">
    <source>
        <dbReference type="ARBA" id="ARBA00023136"/>
    </source>
</evidence>
<dbReference type="GO" id="GO:0046677">
    <property type="term" value="P:response to antibiotic"/>
    <property type="evidence" value="ECO:0007669"/>
    <property type="project" value="UniProtKB-UniRule"/>
</dbReference>
<dbReference type="GO" id="GO:0050380">
    <property type="term" value="F:undecaprenyl-diphosphatase activity"/>
    <property type="evidence" value="ECO:0007669"/>
    <property type="project" value="UniProtKB-UniRule"/>
</dbReference>
<dbReference type="Pfam" id="PF02673">
    <property type="entry name" value="BacA"/>
    <property type="match status" value="1"/>
</dbReference>
<keyword evidence="6 17" id="KW-0812">Transmembrane</keyword>
<reference evidence="18" key="2">
    <citation type="submission" date="2021-04" db="EMBL/GenBank/DDBJ databases">
        <authorList>
            <person name="Gilroy R."/>
        </authorList>
    </citation>
    <scope>NUCLEOTIDE SEQUENCE</scope>
    <source>
        <strain evidence="18">ChiBcec2-3848</strain>
    </source>
</reference>
<evidence type="ECO:0000256" key="4">
    <source>
        <dbReference type="ARBA" id="ARBA00021581"/>
    </source>
</evidence>
<keyword evidence="10 17" id="KW-1133">Transmembrane helix</keyword>
<dbReference type="NCBIfam" id="NF001390">
    <property type="entry name" value="PRK00281.1-4"/>
    <property type="match status" value="1"/>
</dbReference>
<dbReference type="InterPro" id="IPR003824">
    <property type="entry name" value="UppP"/>
</dbReference>
<keyword evidence="12 17" id="KW-0046">Antibiotic resistance</keyword>
<feature type="transmembrane region" description="Helical" evidence="17">
    <location>
        <begin position="104"/>
        <end position="125"/>
    </location>
</feature>
<dbReference type="EC" id="3.6.1.27" evidence="3 17"/>
<evidence type="ECO:0000313" key="18">
    <source>
        <dbReference type="EMBL" id="HJC64994.1"/>
    </source>
</evidence>
<dbReference type="AlphaFoldDB" id="A0A9D2PQ09"/>
<dbReference type="GO" id="GO:0071555">
    <property type="term" value="P:cell wall organization"/>
    <property type="evidence" value="ECO:0007669"/>
    <property type="project" value="UniProtKB-KW"/>
</dbReference>
<evidence type="ECO:0000256" key="7">
    <source>
        <dbReference type="ARBA" id="ARBA00022801"/>
    </source>
</evidence>
<comment type="caution">
    <text evidence="18">The sequence shown here is derived from an EMBL/GenBank/DDBJ whole genome shotgun (WGS) entry which is preliminary data.</text>
</comment>
<dbReference type="PANTHER" id="PTHR30622">
    <property type="entry name" value="UNDECAPRENYL-DIPHOSPHATASE"/>
    <property type="match status" value="1"/>
</dbReference>
<comment type="catalytic activity">
    <reaction evidence="16 17">
        <text>di-trans,octa-cis-undecaprenyl diphosphate + H2O = di-trans,octa-cis-undecaprenyl phosphate + phosphate + H(+)</text>
        <dbReference type="Rhea" id="RHEA:28094"/>
        <dbReference type="ChEBI" id="CHEBI:15377"/>
        <dbReference type="ChEBI" id="CHEBI:15378"/>
        <dbReference type="ChEBI" id="CHEBI:43474"/>
        <dbReference type="ChEBI" id="CHEBI:58405"/>
        <dbReference type="ChEBI" id="CHEBI:60392"/>
        <dbReference type="EC" id="3.6.1.27"/>
    </reaction>
</comment>
<evidence type="ECO:0000256" key="9">
    <source>
        <dbReference type="ARBA" id="ARBA00022984"/>
    </source>
</evidence>
<sequence>MDIIELLKVIFLGIVEGITEWLPISSTGHLILVEEFIKLDVSKEFWDMFMVVIQLGAILAVVVLYWNQIWPFRNKKPKHHNVTKTEKAAGLVCRFVKIDKMVMWFKILVSCIPTIVIALPFNDFIEEKFNNWFVVSVMLIVYGVLFLIIEDYNKKREVKYNSIAEITWKTAFFIGVFQLLAVIPGTSRSGATIIGGILVGASRTIAAEYTFFLAIPTMLGASLLKLVKFGFSFTASEAIILAVGSIVSFVVSIIAIKFLMGYIKKHDFKVFGWYRIVLGVIVILFFTLVK</sequence>
<evidence type="ECO:0000256" key="14">
    <source>
        <dbReference type="ARBA" id="ARBA00032707"/>
    </source>
</evidence>
<accession>A0A9D2PQ09</accession>
<keyword evidence="13 17" id="KW-0961">Cell wall biogenesis/degradation</keyword>
<keyword evidence="5 17" id="KW-1003">Cell membrane</keyword>
<keyword evidence="11 17" id="KW-0472">Membrane</keyword>
<reference evidence="18" key="1">
    <citation type="journal article" date="2021" name="PeerJ">
        <title>Extensive microbial diversity within the chicken gut microbiome revealed by metagenomics and culture.</title>
        <authorList>
            <person name="Gilroy R."/>
            <person name="Ravi A."/>
            <person name="Getino M."/>
            <person name="Pursley I."/>
            <person name="Horton D.L."/>
            <person name="Alikhan N.F."/>
            <person name="Baker D."/>
            <person name="Gharbi K."/>
            <person name="Hall N."/>
            <person name="Watson M."/>
            <person name="Adriaenssens E.M."/>
            <person name="Foster-Nyarko E."/>
            <person name="Jarju S."/>
            <person name="Secka A."/>
            <person name="Antonio M."/>
            <person name="Oren A."/>
            <person name="Chaudhuri R.R."/>
            <person name="La Ragione R."/>
            <person name="Hildebrand F."/>
            <person name="Pallen M.J."/>
        </authorList>
    </citation>
    <scope>NUCLEOTIDE SEQUENCE</scope>
    <source>
        <strain evidence="18">ChiBcec2-3848</strain>
    </source>
</reference>
<dbReference type="GO" id="GO:0008360">
    <property type="term" value="P:regulation of cell shape"/>
    <property type="evidence" value="ECO:0007669"/>
    <property type="project" value="UniProtKB-KW"/>
</dbReference>
<organism evidence="18 19">
    <name type="scientific">Candidatus Blautia merdavium</name>
    <dbReference type="NCBI Taxonomy" id="2838494"/>
    <lineage>
        <taxon>Bacteria</taxon>
        <taxon>Bacillati</taxon>
        <taxon>Bacillota</taxon>
        <taxon>Clostridia</taxon>
        <taxon>Lachnospirales</taxon>
        <taxon>Lachnospiraceae</taxon>
        <taxon>Blautia</taxon>
    </lineage>
</organism>
<evidence type="ECO:0000256" key="3">
    <source>
        <dbReference type="ARBA" id="ARBA00012374"/>
    </source>
</evidence>
<evidence type="ECO:0000256" key="6">
    <source>
        <dbReference type="ARBA" id="ARBA00022692"/>
    </source>
</evidence>
<evidence type="ECO:0000256" key="5">
    <source>
        <dbReference type="ARBA" id="ARBA00022475"/>
    </source>
</evidence>
<keyword evidence="7 17" id="KW-0378">Hydrolase</keyword>
<feature type="transmembrane region" description="Helical" evidence="17">
    <location>
        <begin position="45"/>
        <end position="66"/>
    </location>
</feature>
<comment type="miscellaneous">
    <text evidence="17">Bacitracin is thought to be involved in the inhibition of peptidoglycan synthesis by sequestering undecaprenyl diphosphate, thereby reducing the pool of lipid carrier available.</text>
</comment>
<comment type="subcellular location">
    <subcellularLocation>
        <location evidence="1 17">Cell membrane</location>
        <topology evidence="1 17">Multi-pass membrane protein</topology>
    </subcellularLocation>
</comment>
<feature type="transmembrane region" description="Helical" evidence="17">
    <location>
        <begin position="170"/>
        <end position="197"/>
    </location>
</feature>
<evidence type="ECO:0000256" key="10">
    <source>
        <dbReference type="ARBA" id="ARBA00022989"/>
    </source>
</evidence>
<dbReference type="NCBIfam" id="NF001391">
    <property type="entry name" value="PRK00281.1-5"/>
    <property type="match status" value="1"/>
</dbReference>
<evidence type="ECO:0000256" key="12">
    <source>
        <dbReference type="ARBA" id="ARBA00023251"/>
    </source>
</evidence>
<evidence type="ECO:0000256" key="1">
    <source>
        <dbReference type="ARBA" id="ARBA00004651"/>
    </source>
</evidence>
<comment type="function">
    <text evidence="17">Catalyzes the dephosphorylation of undecaprenyl diphosphate (UPP). Confers resistance to bacitracin.</text>
</comment>
<feature type="transmembrane region" description="Helical" evidence="17">
    <location>
        <begin position="209"/>
        <end position="227"/>
    </location>
</feature>
<evidence type="ECO:0000256" key="13">
    <source>
        <dbReference type="ARBA" id="ARBA00023316"/>
    </source>
</evidence>
<keyword evidence="8 17" id="KW-0133">Cell shape</keyword>
<feature type="transmembrane region" description="Helical" evidence="17">
    <location>
        <begin position="239"/>
        <end position="260"/>
    </location>
</feature>
<protein>
    <recommendedName>
        <fullName evidence="4 17">Undecaprenyl-diphosphatase</fullName>
        <ecNumber evidence="3 17">3.6.1.27</ecNumber>
    </recommendedName>
    <alternativeName>
        <fullName evidence="15 17">Bacitracin resistance protein</fullName>
    </alternativeName>
    <alternativeName>
        <fullName evidence="14 17">Undecaprenyl pyrophosphate phosphatase</fullName>
    </alternativeName>
</protein>
<dbReference type="PANTHER" id="PTHR30622:SF3">
    <property type="entry name" value="UNDECAPRENYL-DIPHOSPHATASE"/>
    <property type="match status" value="1"/>
</dbReference>
<comment type="similarity">
    <text evidence="2 17">Belongs to the UppP family.</text>
</comment>
<proteinExistence type="inferred from homology"/>
<dbReference type="GO" id="GO:0009252">
    <property type="term" value="P:peptidoglycan biosynthetic process"/>
    <property type="evidence" value="ECO:0007669"/>
    <property type="project" value="UniProtKB-KW"/>
</dbReference>
<gene>
    <name evidence="17" type="primary">uppP</name>
    <name evidence="18" type="ORF">H9753_15480</name>
</gene>
<evidence type="ECO:0000256" key="15">
    <source>
        <dbReference type="ARBA" id="ARBA00032932"/>
    </source>
</evidence>
<evidence type="ECO:0000256" key="2">
    <source>
        <dbReference type="ARBA" id="ARBA00010621"/>
    </source>
</evidence>
<dbReference type="Proteomes" id="UP000823886">
    <property type="component" value="Unassembled WGS sequence"/>
</dbReference>
<feature type="transmembrane region" description="Helical" evidence="17">
    <location>
        <begin position="272"/>
        <end position="289"/>
    </location>
</feature>
<dbReference type="GO" id="GO:0005886">
    <property type="term" value="C:plasma membrane"/>
    <property type="evidence" value="ECO:0007669"/>
    <property type="project" value="UniProtKB-SubCell"/>
</dbReference>
<evidence type="ECO:0000313" key="19">
    <source>
        <dbReference type="Proteomes" id="UP000823886"/>
    </source>
</evidence>
<dbReference type="NCBIfam" id="TIGR00753">
    <property type="entry name" value="undec_PP_bacA"/>
    <property type="match status" value="1"/>
</dbReference>
<evidence type="ECO:0000256" key="8">
    <source>
        <dbReference type="ARBA" id="ARBA00022960"/>
    </source>
</evidence>
<name>A0A9D2PQ09_9FIRM</name>
<feature type="transmembrane region" description="Helical" evidence="17">
    <location>
        <begin position="131"/>
        <end position="149"/>
    </location>
</feature>
<keyword evidence="9 17" id="KW-0573">Peptidoglycan synthesis</keyword>
<dbReference type="HAMAP" id="MF_01006">
    <property type="entry name" value="Undec_diphosphatase"/>
    <property type="match status" value="1"/>
</dbReference>